<dbReference type="HOGENOM" id="CLU_3045933_0_0_0"/>
<dbReference type="RefSeq" id="WP_013457473.1">
    <property type="nucleotide sequence ID" value="NC_014761.1"/>
</dbReference>
<dbReference type="STRING" id="670487.Ocepr_0846"/>
<evidence type="ECO:0000313" key="2">
    <source>
        <dbReference type="EMBL" id="ADR36303.1"/>
    </source>
</evidence>
<keyword evidence="1" id="KW-1133">Transmembrane helix</keyword>
<feature type="transmembrane region" description="Helical" evidence="1">
    <location>
        <begin position="7"/>
        <end position="26"/>
    </location>
</feature>
<dbReference type="EMBL" id="CP002361">
    <property type="protein sequence ID" value="ADR36303.1"/>
    <property type="molecule type" value="Genomic_DNA"/>
</dbReference>
<accession>E4U888</accession>
<organism evidence="2 3">
    <name type="scientific">Oceanithermus profundus (strain DSM 14977 / NBRC 100410 / VKM B-2274 / 506)</name>
    <dbReference type="NCBI Taxonomy" id="670487"/>
    <lineage>
        <taxon>Bacteria</taxon>
        <taxon>Thermotogati</taxon>
        <taxon>Deinococcota</taxon>
        <taxon>Deinococci</taxon>
        <taxon>Thermales</taxon>
        <taxon>Thermaceae</taxon>
        <taxon>Oceanithermus</taxon>
    </lineage>
</organism>
<keyword evidence="1" id="KW-0812">Transmembrane</keyword>
<reference evidence="2 3" key="2">
    <citation type="journal article" date="2011" name="Stand. Genomic Sci.">
        <title>Complete genome sequence of Oceanithermus profundus type strain (506).</title>
        <authorList>
            <person name="Pati A."/>
            <person name="Zhang X."/>
            <person name="Lapidus A."/>
            <person name="Nolan M."/>
            <person name="Lucas S."/>
            <person name="Del Rio T.G."/>
            <person name="Tice H."/>
            <person name="Cheng J.F."/>
            <person name="Tapia R."/>
            <person name="Han C."/>
            <person name="Goodwin L."/>
            <person name="Pitluck S."/>
            <person name="Liolios K."/>
            <person name="Pagani I."/>
            <person name="Ivanova N."/>
            <person name="Mavromatis K."/>
            <person name="Chen A."/>
            <person name="Palaniappan K."/>
            <person name="Hauser L."/>
            <person name="Jeffries C.D."/>
            <person name="Brambilla E.M."/>
            <person name="Rohl A."/>
            <person name="Mwirichia R."/>
            <person name="Rohde M."/>
            <person name="Tindall B.J."/>
            <person name="Sikorski J."/>
            <person name="Wirth R."/>
            <person name="Goker M."/>
            <person name="Woyke T."/>
            <person name="Detter J.C."/>
            <person name="Bristow J."/>
            <person name="Eisen J.A."/>
            <person name="Markowitz V."/>
            <person name="Hugenholtz P."/>
            <person name="Kyrpides N.C."/>
            <person name="Klenk H.P."/>
            <person name="Land M."/>
        </authorList>
    </citation>
    <scope>NUCLEOTIDE SEQUENCE [LARGE SCALE GENOMIC DNA]</scope>
    <source>
        <strain evidence="3">DSM 14977 / NBRC 100410 / VKM B-2274 / 506</strain>
    </source>
</reference>
<sequence precursor="true">MSAPARLGLLVVANALVAWALYDNWISRAYHWLPNTLAALAVAAVAVVYWGRRR</sequence>
<gene>
    <name evidence="2" type="ordered locus">Ocepr_0846</name>
</gene>
<reference evidence="3" key="1">
    <citation type="submission" date="2010-11" db="EMBL/GenBank/DDBJ databases">
        <title>The complete sequence of chromosome of Oceanithermus profundus DSM 14977.</title>
        <authorList>
            <consortium name="US DOE Joint Genome Institute (JGI-PGF)"/>
            <person name="Lucas S."/>
            <person name="Copeland A."/>
            <person name="Lapidus A."/>
            <person name="Bruce D."/>
            <person name="Goodwin L."/>
            <person name="Pitluck S."/>
            <person name="Kyrpides N."/>
            <person name="Mavromatis K."/>
            <person name="Pagani I."/>
            <person name="Ivanova N."/>
            <person name="Zhang X."/>
            <person name="Brettin T."/>
            <person name="Detter J.C."/>
            <person name="Tapia R."/>
            <person name="Han C."/>
            <person name="Land M."/>
            <person name="Hauser L."/>
            <person name="Markowitz V."/>
            <person name="Cheng J.-F."/>
            <person name="Hugenholtz P."/>
            <person name="Woyke T."/>
            <person name="Wu D."/>
            <person name="Tindall B."/>
            <person name="Faehnrich R."/>
            <person name="Brambilla E."/>
            <person name="Klenk H.-P."/>
            <person name="Eisen J.A."/>
        </authorList>
    </citation>
    <scope>NUCLEOTIDE SEQUENCE [LARGE SCALE GENOMIC DNA]</scope>
    <source>
        <strain evidence="3">DSM 14977 / NBRC 100410 / VKM B-2274 / 506</strain>
    </source>
</reference>
<evidence type="ECO:0000313" key="3">
    <source>
        <dbReference type="Proteomes" id="UP000008722"/>
    </source>
</evidence>
<evidence type="ECO:0000256" key="1">
    <source>
        <dbReference type="SAM" id="Phobius"/>
    </source>
</evidence>
<dbReference type="AlphaFoldDB" id="E4U888"/>
<name>E4U888_OCEP5</name>
<proteinExistence type="predicted"/>
<feature type="transmembrane region" description="Helical" evidence="1">
    <location>
        <begin position="32"/>
        <end position="51"/>
    </location>
</feature>
<keyword evidence="3" id="KW-1185">Reference proteome</keyword>
<protein>
    <submittedName>
        <fullName evidence="2">Putative transporter, MSF family putative drug resistance transporter EmrB/QacA subfamily</fullName>
    </submittedName>
</protein>
<dbReference type="KEGG" id="opr:Ocepr_0846"/>
<dbReference type="Proteomes" id="UP000008722">
    <property type="component" value="Chromosome"/>
</dbReference>
<keyword evidence="1" id="KW-0472">Membrane</keyword>